<name>A0AAD5MCE5_PARTN</name>
<reference evidence="1" key="1">
    <citation type="submission" date="2021-06" db="EMBL/GenBank/DDBJ databases">
        <title>Parelaphostrongylus tenuis whole genome reference sequence.</title>
        <authorList>
            <person name="Garwood T.J."/>
            <person name="Larsen P.A."/>
            <person name="Fountain-Jones N.M."/>
            <person name="Garbe J.R."/>
            <person name="Macchietto M.G."/>
            <person name="Kania S.A."/>
            <person name="Gerhold R.W."/>
            <person name="Richards J.E."/>
            <person name="Wolf T.M."/>
        </authorList>
    </citation>
    <scope>NUCLEOTIDE SEQUENCE</scope>
    <source>
        <strain evidence="1">MNPRO001-30</strain>
        <tissue evidence="1">Meninges</tissue>
    </source>
</reference>
<keyword evidence="2" id="KW-1185">Reference proteome</keyword>
<organism evidence="1 2">
    <name type="scientific">Parelaphostrongylus tenuis</name>
    <name type="common">Meningeal worm</name>
    <dbReference type="NCBI Taxonomy" id="148309"/>
    <lineage>
        <taxon>Eukaryota</taxon>
        <taxon>Metazoa</taxon>
        <taxon>Ecdysozoa</taxon>
        <taxon>Nematoda</taxon>
        <taxon>Chromadorea</taxon>
        <taxon>Rhabditida</taxon>
        <taxon>Rhabditina</taxon>
        <taxon>Rhabditomorpha</taxon>
        <taxon>Strongyloidea</taxon>
        <taxon>Metastrongylidae</taxon>
        <taxon>Parelaphostrongylus</taxon>
    </lineage>
</organism>
<dbReference type="Proteomes" id="UP001196413">
    <property type="component" value="Unassembled WGS sequence"/>
</dbReference>
<evidence type="ECO:0000313" key="2">
    <source>
        <dbReference type="Proteomes" id="UP001196413"/>
    </source>
</evidence>
<dbReference type="AlphaFoldDB" id="A0AAD5MCE5"/>
<proteinExistence type="predicted"/>
<comment type="caution">
    <text evidence="1">The sequence shown here is derived from an EMBL/GenBank/DDBJ whole genome shotgun (WGS) entry which is preliminary data.</text>
</comment>
<evidence type="ECO:0000313" key="1">
    <source>
        <dbReference type="EMBL" id="KAJ1353658.1"/>
    </source>
</evidence>
<accession>A0AAD5MCE5</accession>
<protein>
    <submittedName>
        <fullName evidence="1">Uncharacterized protein</fullName>
    </submittedName>
</protein>
<gene>
    <name evidence="1" type="ORF">KIN20_010336</name>
</gene>
<sequence>MLDERREITSQGQRMLDMDCSLLLECKACEEISRTIMSCIAHKRTFCRENIKDEQNA</sequence>
<dbReference type="EMBL" id="JAHQIW010001798">
    <property type="protein sequence ID" value="KAJ1353658.1"/>
    <property type="molecule type" value="Genomic_DNA"/>
</dbReference>